<proteinExistence type="predicted"/>
<evidence type="ECO:0000313" key="2">
    <source>
        <dbReference type="EMBL" id="BES98331.1"/>
    </source>
</evidence>
<feature type="region of interest" description="Disordered" evidence="1">
    <location>
        <begin position="25"/>
        <end position="44"/>
    </location>
</feature>
<dbReference type="Proteomes" id="UP001307889">
    <property type="component" value="Chromosome 9"/>
</dbReference>
<accession>A0ABN7B1N4</accession>
<evidence type="ECO:0000256" key="1">
    <source>
        <dbReference type="SAM" id="MobiDB-lite"/>
    </source>
</evidence>
<evidence type="ECO:0000313" key="3">
    <source>
        <dbReference type="Proteomes" id="UP001307889"/>
    </source>
</evidence>
<protein>
    <submittedName>
        <fullName evidence="2">Uncharacterized protein</fullName>
    </submittedName>
</protein>
<organism evidence="2 3">
    <name type="scientific">Nesidiocoris tenuis</name>
    <dbReference type="NCBI Taxonomy" id="355587"/>
    <lineage>
        <taxon>Eukaryota</taxon>
        <taxon>Metazoa</taxon>
        <taxon>Ecdysozoa</taxon>
        <taxon>Arthropoda</taxon>
        <taxon>Hexapoda</taxon>
        <taxon>Insecta</taxon>
        <taxon>Pterygota</taxon>
        <taxon>Neoptera</taxon>
        <taxon>Paraneoptera</taxon>
        <taxon>Hemiptera</taxon>
        <taxon>Heteroptera</taxon>
        <taxon>Panheteroptera</taxon>
        <taxon>Cimicomorpha</taxon>
        <taxon>Miridae</taxon>
        <taxon>Dicyphina</taxon>
        <taxon>Nesidiocoris</taxon>
    </lineage>
</organism>
<gene>
    <name evidence="2" type="ORF">NTJ_11146</name>
</gene>
<keyword evidence="3" id="KW-1185">Reference proteome</keyword>
<reference evidence="2 3" key="1">
    <citation type="submission" date="2023-09" db="EMBL/GenBank/DDBJ databases">
        <title>Nesidiocoris tenuis whole genome shotgun sequence.</title>
        <authorList>
            <person name="Shibata T."/>
            <person name="Shimoda M."/>
            <person name="Kobayashi T."/>
            <person name="Uehara T."/>
        </authorList>
    </citation>
    <scope>NUCLEOTIDE SEQUENCE [LARGE SCALE GENOMIC DNA]</scope>
    <source>
        <strain evidence="2 3">Japan</strain>
    </source>
</reference>
<sequence>MIGPRRFSESRWRGWGVLQFSIQPSSRSNPFQTERPFPTDRRDADGLPLDSAAILSAERRALVCLLHY</sequence>
<name>A0ABN7B1N4_9HEMI</name>
<dbReference type="EMBL" id="AP028917">
    <property type="protein sequence ID" value="BES98331.1"/>
    <property type="molecule type" value="Genomic_DNA"/>
</dbReference>